<evidence type="ECO:0000259" key="7">
    <source>
        <dbReference type="Pfam" id="PF07993"/>
    </source>
</evidence>
<keyword evidence="2 4" id="KW-0444">Lipid biosynthesis</keyword>
<dbReference type="PANTHER" id="PTHR11011">
    <property type="entry name" value="MALE STERILITY PROTEIN 2-RELATED"/>
    <property type="match status" value="1"/>
</dbReference>
<dbReference type="EC" id="1.2.1.84" evidence="4"/>
<feature type="signal peptide" evidence="5">
    <location>
        <begin position="1"/>
        <end position="17"/>
    </location>
</feature>
<keyword evidence="4" id="KW-1133">Transmembrane helix</keyword>
<dbReference type="PANTHER" id="PTHR11011:SF116">
    <property type="entry name" value="FATTY ACYL-COA REDUCTASE CG5065-RELATED"/>
    <property type="match status" value="1"/>
</dbReference>
<dbReference type="InterPro" id="IPR033640">
    <property type="entry name" value="FAR_C"/>
</dbReference>
<evidence type="ECO:0000256" key="1">
    <source>
        <dbReference type="ARBA" id="ARBA00005928"/>
    </source>
</evidence>
<keyword evidence="4" id="KW-0560">Oxidoreductase</keyword>
<dbReference type="InterPro" id="IPR036291">
    <property type="entry name" value="NAD(P)-bd_dom_sf"/>
</dbReference>
<evidence type="ECO:0000259" key="6">
    <source>
        <dbReference type="Pfam" id="PF03015"/>
    </source>
</evidence>
<keyword evidence="4" id="KW-0812">Transmembrane</keyword>
<dbReference type="InterPro" id="IPR026055">
    <property type="entry name" value="FAR"/>
</dbReference>
<evidence type="ECO:0000256" key="5">
    <source>
        <dbReference type="SAM" id="SignalP"/>
    </source>
</evidence>
<organism evidence="8 9">
    <name type="scientific">Chilo suppressalis</name>
    <name type="common">Asiatic rice borer moth</name>
    <dbReference type="NCBI Taxonomy" id="168631"/>
    <lineage>
        <taxon>Eukaryota</taxon>
        <taxon>Metazoa</taxon>
        <taxon>Ecdysozoa</taxon>
        <taxon>Arthropoda</taxon>
        <taxon>Hexapoda</taxon>
        <taxon>Insecta</taxon>
        <taxon>Pterygota</taxon>
        <taxon>Neoptera</taxon>
        <taxon>Endopterygota</taxon>
        <taxon>Lepidoptera</taxon>
        <taxon>Glossata</taxon>
        <taxon>Ditrysia</taxon>
        <taxon>Pyraloidea</taxon>
        <taxon>Crambidae</taxon>
        <taxon>Crambinae</taxon>
        <taxon>Chilo</taxon>
    </lineage>
</organism>
<gene>
    <name evidence="8" type="ORF">CHILSU_LOCUS6216</name>
</gene>
<dbReference type="SUPFAM" id="SSF51735">
    <property type="entry name" value="NAD(P)-binding Rossmann-fold domains"/>
    <property type="match status" value="1"/>
</dbReference>
<comment type="function">
    <text evidence="4">Catalyzes the reduction of fatty acyl-CoA to fatty alcohols.</text>
</comment>
<evidence type="ECO:0000256" key="3">
    <source>
        <dbReference type="ARBA" id="ARBA00023098"/>
    </source>
</evidence>
<feature type="domain" description="Thioester reductase (TE)" evidence="7">
    <location>
        <begin position="38"/>
        <end position="306"/>
    </location>
</feature>
<evidence type="ECO:0000256" key="2">
    <source>
        <dbReference type="ARBA" id="ARBA00022516"/>
    </source>
</evidence>
<reference evidence="8" key="1">
    <citation type="submission" date="2021-12" db="EMBL/GenBank/DDBJ databases">
        <authorList>
            <person name="King R."/>
        </authorList>
    </citation>
    <scope>NUCLEOTIDE SEQUENCE</scope>
</reference>
<comment type="catalytic activity">
    <reaction evidence="4">
        <text>a long-chain fatty acyl-CoA + 2 NADPH + 2 H(+) = a long-chain primary fatty alcohol + 2 NADP(+) + CoA</text>
        <dbReference type="Rhea" id="RHEA:52716"/>
        <dbReference type="ChEBI" id="CHEBI:15378"/>
        <dbReference type="ChEBI" id="CHEBI:57287"/>
        <dbReference type="ChEBI" id="CHEBI:57783"/>
        <dbReference type="ChEBI" id="CHEBI:58349"/>
        <dbReference type="ChEBI" id="CHEBI:77396"/>
        <dbReference type="ChEBI" id="CHEBI:83139"/>
        <dbReference type="EC" id="1.2.1.84"/>
    </reaction>
</comment>
<feature type="domain" description="Fatty acyl-CoA reductase C-terminal" evidence="6">
    <location>
        <begin position="378"/>
        <end position="472"/>
    </location>
</feature>
<evidence type="ECO:0000313" key="9">
    <source>
        <dbReference type="Proteomes" id="UP001153292"/>
    </source>
</evidence>
<keyword evidence="4" id="KW-0472">Membrane</keyword>
<comment type="similarity">
    <text evidence="1 4">Belongs to the fatty acyl-CoA reductase family.</text>
</comment>
<keyword evidence="9" id="KW-1185">Reference proteome</keyword>
<keyword evidence="4" id="KW-0521">NADP</keyword>
<feature type="transmembrane region" description="Helical" evidence="4">
    <location>
        <begin position="487"/>
        <end position="505"/>
    </location>
</feature>
<dbReference type="CDD" id="cd05236">
    <property type="entry name" value="FAR-N_SDR_e"/>
    <property type="match status" value="1"/>
</dbReference>
<dbReference type="Pfam" id="PF07993">
    <property type="entry name" value="NAD_binding_4"/>
    <property type="match status" value="1"/>
</dbReference>
<accession>A0ABN8LAV8</accession>
<dbReference type="Pfam" id="PF03015">
    <property type="entry name" value="Sterile"/>
    <property type="match status" value="1"/>
</dbReference>
<dbReference type="EMBL" id="OU963914">
    <property type="protein sequence ID" value="CAH2986503.1"/>
    <property type="molecule type" value="Genomic_DNA"/>
</dbReference>
<feature type="chain" id="PRO_5045392031" description="Fatty acyl-CoA reductase" evidence="5">
    <location>
        <begin position="18"/>
        <end position="539"/>
    </location>
</feature>
<dbReference type="CDD" id="cd09071">
    <property type="entry name" value="FAR_C"/>
    <property type="match status" value="1"/>
</dbReference>
<name>A0ABN8LAV8_CHISP</name>
<keyword evidence="5" id="KW-0732">Signal</keyword>
<dbReference type="Proteomes" id="UP001153292">
    <property type="component" value="Chromosome 21"/>
</dbReference>
<sequence length="539" mass="59982">MFLSSILLGNMTPHVEAQDCSWDAALIPAFYSGRELLITGATGFIGQALTERLLSTCPGIHRLHLLVKAKKGDSGETRLSKFKEGSVFDVLRENNPKQLEKLNLIPGDMTRTDLGLNEKSIADLQNVSVVFHLAASVKMDEELEVAVKVNTLAAMCLLDICDRLPKMAAFIHVSTAYCHAERALIEETVYPLPIDLDTVIQESLHGGRRTKDELKRFISPKPNTYTFTKTLAETVMKMHGNRGYPVAIFRPTIVMSSLRAPRAGWVWGARGPGGVALAVSRGVQRVMACDPTARADLLPVDIAADTLVAIAWETALDNLPDVRVYNCSMGENSTTFGELFQCTMQEIRENPCSNTMCYPSAVLVANPYLLKIAEFVLETVPLHIADFILKIFGKGDKRMDLKAVSQRLVNMREVLFPFTTREYWFTTHNVRNLRARLSPSDAAIYNTDPASISWKQYYKDFTRGVKLHLNKDKEAGSPAARKQFDKLFYIHKAVSLFLLLLLAWLTRGVLLRVATAIADSLPGQIGRIATDAVLYLETF</sequence>
<keyword evidence="3 4" id="KW-0443">Lipid metabolism</keyword>
<dbReference type="InterPro" id="IPR013120">
    <property type="entry name" value="FAR_NAD-bd"/>
</dbReference>
<protein>
    <recommendedName>
        <fullName evidence="4">Fatty acyl-CoA reductase</fullName>
        <ecNumber evidence="4">1.2.1.84</ecNumber>
    </recommendedName>
</protein>
<dbReference type="Gene3D" id="3.40.50.720">
    <property type="entry name" value="NAD(P)-binding Rossmann-like Domain"/>
    <property type="match status" value="1"/>
</dbReference>
<evidence type="ECO:0000313" key="8">
    <source>
        <dbReference type="EMBL" id="CAH2986503.1"/>
    </source>
</evidence>
<evidence type="ECO:0000256" key="4">
    <source>
        <dbReference type="RuleBase" id="RU363097"/>
    </source>
</evidence>
<proteinExistence type="inferred from homology"/>